<keyword evidence="12" id="KW-1133">Transmembrane helix</keyword>
<dbReference type="InterPro" id="IPR005467">
    <property type="entry name" value="His_kinase_dom"/>
</dbReference>
<evidence type="ECO:0000313" key="14">
    <source>
        <dbReference type="EMBL" id="CEG21397.1"/>
    </source>
</evidence>
<dbReference type="SUPFAM" id="SSF55874">
    <property type="entry name" value="ATPase domain of HSP90 chaperone/DNA topoisomerase II/histidine kinase"/>
    <property type="match status" value="1"/>
</dbReference>
<dbReference type="InterPro" id="IPR050736">
    <property type="entry name" value="Sensor_HK_Regulatory"/>
</dbReference>
<dbReference type="InterPro" id="IPR004358">
    <property type="entry name" value="Sig_transdc_His_kin-like_C"/>
</dbReference>
<dbReference type="PROSITE" id="PS50109">
    <property type="entry name" value="HIS_KIN"/>
    <property type="match status" value="1"/>
</dbReference>
<comment type="subcellular location">
    <subcellularLocation>
        <location evidence="2">Cell membrane</location>
        <topology evidence="2">Multi-pass membrane protein</topology>
    </subcellularLocation>
</comment>
<dbReference type="CDD" id="cd00082">
    <property type="entry name" value="HisKA"/>
    <property type="match status" value="1"/>
</dbReference>
<organism evidence="14 15">
    <name type="scientific">Planococcus massiliensis</name>
    <dbReference type="NCBI Taxonomy" id="1499687"/>
    <lineage>
        <taxon>Bacteria</taxon>
        <taxon>Bacillati</taxon>
        <taxon>Bacillota</taxon>
        <taxon>Bacilli</taxon>
        <taxon>Bacillales</taxon>
        <taxon>Caryophanaceae</taxon>
        <taxon>Planococcus</taxon>
    </lineage>
</organism>
<dbReference type="AlphaFoldDB" id="A0A098EHV1"/>
<dbReference type="RefSeq" id="WP_052649861.1">
    <property type="nucleotide sequence ID" value="NZ_CCXS01000001.1"/>
</dbReference>
<dbReference type="EMBL" id="CCXS01000001">
    <property type="protein sequence ID" value="CEG21397.1"/>
    <property type="molecule type" value="Genomic_DNA"/>
</dbReference>
<evidence type="ECO:0000256" key="1">
    <source>
        <dbReference type="ARBA" id="ARBA00000085"/>
    </source>
</evidence>
<evidence type="ECO:0000256" key="9">
    <source>
        <dbReference type="ARBA" id="ARBA00022840"/>
    </source>
</evidence>
<evidence type="ECO:0000256" key="4">
    <source>
        <dbReference type="ARBA" id="ARBA00022475"/>
    </source>
</evidence>
<keyword evidence="4" id="KW-1003">Cell membrane</keyword>
<reference evidence="14 15" key="1">
    <citation type="submission" date="2014-09" db="EMBL/GenBank/DDBJ databases">
        <authorList>
            <person name="Urmite Genomes Urmite Genomes"/>
        </authorList>
    </citation>
    <scope>NUCLEOTIDE SEQUENCE [LARGE SCALE GENOMIC DNA]</scope>
    <source>
        <strain evidence="14 15">ES2</strain>
    </source>
</reference>
<dbReference type="InterPro" id="IPR003594">
    <property type="entry name" value="HATPase_dom"/>
</dbReference>
<dbReference type="OrthoDB" id="9813151at2"/>
<dbReference type="PRINTS" id="PR00344">
    <property type="entry name" value="BCTRLSENSOR"/>
</dbReference>
<dbReference type="STRING" id="1499687.BN1080_00307"/>
<dbReference type="Pfam" id="PF00512">
    <property type="entry name" value="HisKA"/>
    <property type="match status" value="1"/>
</dbReference>
<evidence type="ECO:0000256" key="8">
    <source>
        <dbReference type="ARBA" id="ARBA00022777"/>
    </source>
</evidence>
<proteinExistence type="predicted"/>
<keyword evidence="9" id="KW-0067">ATP-binding</keyword>
<keyword evidence="7" id="KW-0547">Nucleotide-binding</keyword>
<dbReference type="Pfam" id="PF02518">
    <property type="entry name" value="HATPase_c"/>
    <property type="match status" value="1"/>
</dbReference>
<dbReference type="GO" id="GO:0000155">
    <property type="term" value="F:phosphorelay sensor kinase activity"/>
    <property type="evidence" value="ECO:0007669"/>
    <property type="project" value="InterPro"/>
</dbReference>
<dbReference type="Gene3D" id="1.10.287.130">
    <property type="match status" value="1"/>
</dbReference>
<evidence type="ECO:0000256" key="12">
    <source>
        <dbReference type="SAM" id="Phobius"/>
    </source>
</evidence>
<accession>A0A098EHV1</accession>
<dbReference type="InterPro" id="IPR036890">
    <property type="entry name" value="HATPase_C_sf"/>
</dbReference>
<dbReference type="SUPFAM" id="SSF47384">
    <property type="entry name" value="Homodimeric domain of signal transducing histidine kinase"/>
    <property type="match status" value="1"/>
</dbReference>
<dbReference type="GO" id="GO:0005886">
    <property type="term" value="C:plasma membrane"/>
    <property type="evidence" value="ECO:0007669"/>
    <property type="project" value="UniProtKB-SubCell"/>
</dbReference>
<gene>
    <name evidence="14" type="primary">phoR_1</name>
    <name evidence="14" type="ORF">BN1080_00307</name>
</gene>
<keyword evidence="15" id="KW-1185">Reference proteome</keyword>
<dbReference type="PANTHER" id="PTHR43711:SF1">
    <property type="entry name" value="HISTIDINE KINASE 1"/>
    <property type="match status" value="1"/>
</dbReference>
<keyword evidence="11 12" id="KW-0472">Membrane</keyword>
<evidence type="ECO:0000256" key="6">
    <source>
        <dbReference type="ARBA" id="ARBA00022679"/>
    </source>
</evidence>
<keyword evidence="10" id="KW-0902">Two-component regulatory system</keyword>
<keyword evidence="12" id="KW-0812">Transmembrane</keyword>
<dbReference type="Gene3D" id="3.30.565.10">
    <property type="entry name" value="Histidine kinase-like ATPase, C-terminal domain"/>
    <property type="match status" value="1"/>
</dbReference>
<evidence type="ECO:0000256" key="2">
    <source>
        <dbReference type="ARBA" id="ARBA00004651"/>
    </source>
</evidence>
<name>A0A098EHV1_9BACL</name>
<evidence type="ECO:0000259" key="13">
    <source>
        <dbReference type="PROSITE" id="PS50109"/>
    </source>
</evidence>
<evidence type="ECO:0000256" key="5">
    <source>
        <dbReference type="ARBA" id="ARBA00022553"/>
    </source>
</evidence>
<evidence type="ECO:0000256" key="10">
    <source>
        <dbReference type="ARBA" id="ARBA00023012"/>
    </source>
</evidence>
<protein>
    <recommendedName>
        <fullName evidence="3">histidine kinase</fullName>
        <ecNumber evidence="3">2.7.13.3</ecNumber>
    </recommendedName>
</protein>
<dbReference type="InterPro" id="IPR003661">
    <property type="entry name" value="HisK_dim/P_dom"/>
</dbReference>
<comment type="catalytic activity">
    <reaction evidence="1">
        <text>ATP + protein L-histidine = ADP + protein N-phospho-L-histidine.</text>
        <dbReference type="EC" id="2.7.13.3"/>
    </reaction>
</comment>
<dbReference type="Proteomes" id="UP000043699">
    <property type="component" value="Unassembled WGS sequence"/>
</dbReference>
<dbReference type="SMART" id="SM00387">
    <property type="entry name" value="HATPase_c"/>
    <property type="match status" value="1"/>
</dbReference>
<dbReference type="FunFam" id="1.10.287.130:FF:000008">
    <property type="entry name" value="Two-component sensor histidine kinase"/>
    <property type="match status" value="1"/>
</dbReference>
<sequence length="412" mass="45733">MKRLFSSNLWIAFVILAIFISGQLLGAFAIKHYFIESKFKELQPSLSLVGEEVVKGEKISRTDDFLIKAYDVYGKEIDVYKDGSVPPAAEDEQVNDKLISHLPKVISGKTETEIREVPGFSSQAIIIGQPLAEGGEVTGGIYLLKEARAYQAALNGFYLVFFVTLAVGTIIILAFLWTFIRQKNELEQMRKDYVANISHELKTPLASIKALTETLADHVVTDPQKVDQYYSIILRESARLEKLIADLLELSRLQHKRAAFTKSVVDANEVLQEAAEPFEILADDMELRFRITEAAQNLPAVYSNKDRIVQVLMILLDNAFKFTPAHGQVTIDAKTTGRKAEIIVSDNGPGISKEILPQIFGRFNKEDLSHTSVGSGLGLAIAQEIMEQLGEKIKVDSKPGSGTTFTITLKRA</sequence>
<evidence type="ECO:0000256" key="11">
    <source>
        <dbReference type="ARBA" id="ARBA00023136"/>
    </source>
</evidence>
<evidence type="ECO:0000256" key="7">
    <source>
        <dbReference type="ARBA" id="ARBA00022741"/>
    </source>
</evidence>
<evidence type="ECO:0000313" key="15">
    <source>
        <dbReference type="Proteomes" id="UP000043699"/>
    </source>
</evidence>
<keyword evidence="5" id="KW-0597">Phosphoprotein</keyword>
<feature type="domain" description="Histidine kinase" evidence="13">
    <location>
        <begin position="196"/>
        <end position="412"/>
    </location>
</feature>
<keyword evidence="6" id="KW-0808">Transferase</keyword>
<dbReference type="FunFam" id="3.30.565.10:FF:000006">
    <property type="entry name" value="Sensor histidine kinase WalK"/>
    <property type="match status" value="1"/>
</dbReference>
<feature type="transmembrane region" description="Helical" evidence="12">
    <location>
        <begin position="157"/>
        <end position="180"/>
    </location>
</feature>
<dbReference type="PANTHER" id="PTHR43711">
    <property type="entry name" value="TWO-COMPONENT HISTIDINE KINASE"/>
    <property type="match status" value="1"/>
</dbReference>
<evidence type="ECO:0000256" key="3">
    <source>
        <dbReference type="ARBA" id="ARBA00012438"/>
    </source>
</evidence>
<dbReference type="CDD" id="cd00075">
    <property type="entry name" value="HATPase"/>
    <property type="match status" value="1"/>
</dbReference>
<keyword evidence="8" id="KW-0418">Kinase</keyword>
<dbReference type="SMART" id="SM00388">
    <property type="entry name" value="HisKA"/>
    <property type="match status" value="1"/>
</dbReference>
<dbReference type="InterPro" id="IPR036097">
    <property type="entry name" value="HisK_dim/P_sf"/>
</dbReference>
<dbReference type="EC" id="2.7.13.3" evidence="3"/>
<dbReference type="GO" id="GO:0005524">
    <property type="term" value="F:ATP binding"/>
    <property type="evidence" value="ECO:0007669"/>
    <property type="project" value="UniProtKB-KW"/>
</dbReference>